<organism evidence="9">
    <name type="scientific">Darwinula stevensoni</name>
    <dbReference type="NCBI Taxonomy" id="69355"/>
    <lineage>
        <taxon>Eukaryota</taxon>
        <taxon>Metazoa</taxon>
        <taxon>Ecdysozoa</taxon>
        <taxon>Arthropoda</taxon>
        <taxon>Crustacea</taxon>
        <taxon>Oligostraca</taxon>
        <taxon>Ostracoda</taxon>
        <taxon>Podocopa</taxon>
        <taxon>Podocopida</taxon>
        <taxon>Darwinulocopina</taxon>
        <taxon>Darwinuloidea</taxon>
        <taxon>Darwinulidae</taxon>
        <taxon>Darwinula</taxon>
    </lineage>
</organism>
<dbReference type="AlphaFoldDB" id="A0A7R8X7V6"/>
<evidence type="ECO:0000313" key="10">
    <source>
        <dbReference type="Proteomes" id="UP000677054"/>
    </source>
</evidence>
<dbReference type="EMBL" id="LR900186">
    <property type="protein sequence ID" value="CAD7244600.1"/>
    <property type="molecule type" value="Genomic_DNA"/>
</dbReference>
<evidence type="ECO:0000256" key="6">
    <source>
        <dbReference type="PROSITE-ProRule" id="PRU01371"/>
    </source>
</evidence>
<dbReference type="OrthoDB" id="10255185at2759"/>
<evidence type="ECO:0000313" key="9">
    <source>
        <dbReference type="EMBL" id="CAD7244600.1"/>
    </source>
</evidence>
<dbReference type="PROSITE" id="PS52027">
    <property type="entry name" value="ZF_C2HC_C3H"/>
    <property type="match status" value="2"/>
</dbReference>
<proteinExistence type="inferred from homology"/>
<feature type="domain" description="C2HC/C3H-type" evidence="8">
    <location>
        <begin position="520"/>
        <end position="549"/>
    </location>
</feature>
<evidence type="ECO:0000256" key="1">
    <source>
        <dbReference type="ARBA" id="ARBA00010843"/>
    </source>
</evidence>
<reference evidence="9" key="1">
    <citation type="submission" date="2020-11" db="EMBL/GenBank/DDBJ databases">
        <authorList>
            <person name="Tran Van P."/>
        </authorList>
    </citation>
    <scope>NUCLEOTIDE SEQUENCE</scope>
</reference>
<dbReference type="PANTHER" id="PTHR14649">
    <property type="entry name" value="ZINC FINGER C2HC DOMAIN-CONTAINING PROTEIN 1C"/>
    <property type="match status" value="1"/>
</dbReference>
<evidence type="ECO:0000259" key="8">
    <source>
        <dbReference type="PROSITE" id="PS52027"/>
    </source>
</evidence>
<dbReference type="PANTHER" id="PTHR14649:SF1">
    <property type="entry name" value="ZINC FINGER C2HC DOMAIN-CONTAINING PROTEIN 1C"/>
    <property type="match status" value="1"/>
</dbReference>
<feature type="region of interest" description="Disordered" evidence="7">
    <location>
        <begin position="76"/>
        <end position="267"/>
    </location>
</feature>
<feature type="compositionally biased region" description="Basic and acidic residues" evidence="7">
    <location>
        <begin position="469"/>
        <end position="482"/>
    </location>
</feature>
<dbReference type="Gene3D" id="3.30.160.60">
    <property type="entry name" value="Classic Zinc Finger"/>
    <property type="match status" value="2"/>
</dbReference>
<evidence type="ECO:0000256" key="3">
    <source>
        <dbReference type="ARBA" id="ARBA00022771"/>
    </source>
</evidence>
<keyword evidence="2" id="KW-0479">Metal-binding</keyword>
<feature type="compositionally biased region" description="Basic residues" evidence="7">
    <location>
        <begin position="340"/>
        <end position="350"/>
    </location>
</feature>
<feature type="compositionally biased region" description="Low complexity" evidence="7">
    <location>
        <begin position="79"/>
        <end position="97"/>
    </location>
</feature>
<comment type="similarity">
    <text evidence="1">Belongs to the ZC2HC1 family.</text>
</comment>
<keyword evidence="5" id="KW-0175">Coiled coil</keyword>
<name>A0A7R8X7V6_9CRUS</name>
<feature type="region of interest" description="Disordered" evidence="7">
    <location>
        <begin position="437"/>
        <end position="482"/>
    </location>
</feature>
<evidence type="ECO:0000256" key="4">
    <source>
        <dbReference type="ARBA" id="ARBA00022833"/>
    </source>
</evidence>
<accession>A0A7R8X7V6</accession>
<feature type="compositionally biased region" description="Basic and acidic residues" evidence="7">
    <location>
        <begin position="305"/>
        <end position="329"/>
    </location>
</feature>
<evidence type="ECO:0000256" key="5">
    <source>
        <dbReference type="ARBA" id="ARBA00023054"/>
    </source>
</evidence>
<feature type="region of interest" description="Disordered" evidence="7">
    <location>
        <begin position="287"/>
        <end position="408"/>
    </location>
</feature>
<evidence type="ECO:0000256" key="7">
    <source>
        <dbReference type="SAM" id="MobiDB-lite"/>
    </source>
</evidence>
<feature type="compositionally biased region" description="Pro residues" evidence="7">
    <location>
        <begin position="368"/>
        <end position="379"/>
    </location>
</feature>
<sequence length="551" mass="61350">MPRCQVYGTHPPNFFLSFVVKFVSGSVGALLRVEVPLFGSRKEGIARFQEQQEELRERKMLEMLEAQQSRVIERQRANGSASSIASSLSSITSLGESLRTGGRVRQMFEERRRNQGKGGIPPPIPVGWDKSFPLQPVESTRTTSSRSDPSGERSGTRGAPNRRAPVSRLPGKTTEMRRTRSQHGLHKAPNDELSPMSTSSPPSLNPSSRLRAPEPPNGQRSTSQPPRRRWGRSSSRSPDRRGDPNGNVNSLSENGNNNKSLEEQKKRIELEMKKREEELLRKIREQEEELKKMKSTPVLPPPKTAIKEKPEKENDKKISIVDSNKRLIQEQDESPQVKPPPRRLFGRKPKPVANGDAVPSGLRNGEPPVSPRPPMPPSTNGPAIGLELDRPQTIQGGTKPPLNPGAPAPPGLATCHICGRHFAPDRLGKHEEICEKTSQKKRKVFDPTKMRVQGTEAEKFAKKASTPNKKADAGPPKKDWRKKREEFLNVLREAKKVQKYLAAGGDIADLPPPPPSDTSDYINCPHCGRKFSEAVADRHIPKCQNIRSNKR</sequence>
<keyword evidence="3 6" id="KW-0863">Zinc-finger</keyword>
<keyword evidence="10" id="KW-1185">Reference proteome</keyword>
<dbReference type="InterPro" id="IPR026104">
    <property type="entry name" value="ZNF_C2HC_dom_1C"/>
</dbReference>
<dbReference type="Proteomes" id="UP000677054">
    <property type="component" value="Unassembled WGS sequence"/>
</dbReference>
<dbReference type="EMBL" id="CAJPEV010000669">
    <property type="protein sequence ID" value="CAG0887449.1"/>
    <property type="molecule type" value="Genomic_DNA"/>
</dbReference>
<feature type="compositionally biased region" description="Basic and acidic residues" evidence="7">
    <location>
        <begin position="437"/>
        <end position="449"/>
    </location>
</feature>
<evidence type="ECO:0000256" key="2">
    <source>
        <dbReference type="ARBA" id="ARBA00022723"/>
    </source>
</evidence>
<protein>
    <recommendedName>
        <fullName evidence="8">C2HC/C3H-type domain-containing protein</fullName>
    </recommendedName>
</protein>
<keyword evidence="4" id="KW-0862">Zinc</keyword>
<dbReference type="InterPro" id="IPR049899">
    <property type="entry name" value="Znf_C2HC_C3H"/>
</dbReference>
<feature type="domain" description="C2HC/C3H-type" evidence="8">
    <location>
        <begin position="411"/>
        <end position="440"/>
    </location>
</feature>
<dbReference type="GO" id="GO:0008270">
    <property type="term" value="F:zinc ion binding"/>
    <property type="evidence" value="ECO:0007669"/>
    <property type="project" value="UniProtKB-KW"/>
</dbReference>
<feature type="compositionally biased region" description="Low complexity" evidence="7">
    <location>
        <begin position="244"/>
        <end position="259"/>
    </location>
</feature>
<feature type="compositionally biased region" description="Low complexity" evidence="7">
    <location>
        <begin position="194"/>
        <end position="208"/>
    </location>
</feature>
<dbReference type="Pfam" id="PF13913">
    <property type="entry name" value="zf-C2HC_2"/>
    <property type="match status" value="2"/>
</dbReference>
<gene>
    <name evidence="9" type="ORF">DSTB1V02_LOCUS4494</name>
</gene>